<evidence type="ECO:0000313" key="2">
    <source>
        <dbReference type="EMBL" id="JAG06180.1"/>
    </source>
</evidence>
<sequence>TSDYSKRRRKLADGPDSPEESPRSFQKPSHYPNVLSSAECKTVVQKSNLVNVDNLDEKYPSKLQAAMDAGGSHNKSSATDSLQRSETTWPCQQLIEDDKSMASVLGLNCPVVVVERCLLSNDRTDDSKSRGQFDDGPRWPEESPKTPFQESSERPNVFSSADCKTVVPKSLASATES</sequence>
<dbReference type="AlphaFoldDB" id="A0A0A9WMW6"/>
<feature type="compositionally biased region" description="Polar residues" evidence="1">
    <location>
        <begin position="73"/>
        <end position="87"/>
    </location>
</feature>
<proteinExistence type="predicted"/>
<organism evidence="2">
    <name type="scientific">Lygus hesperus</name>
    <name type="common">Western plant bug</name>
    <dbReference type="NCBI Taxonomy" id="30085"/>
    <lineage>
        <taxon>Eukaryota</taxon>
        <taxon>Metazoa</taxon>
        <taxon>Ecdysozoa</taxon>
        <taxon>Arthropoda</taxon>
        <taxon>Hexapoda</taxon>
        <taxon>Insecta</taxon>
        <taxon>Pterygota</taxon>
        <taxon>Neoptera</taxon>
        <taxon>Paraneoptera</taxon>
        <taxon>Hemiptera</taxon>
        <taxon>Heteroptera</taxon>
        <taxon>Panheteroptera</taxon>
        <taxon>Cimicomorpha</taxon>
        <taxon>Miridae</taxon>
        <taxon>Mirini</taxon>
        <taxon>Lygus</taxon>
    </lineage>
</organism>
<feature type="non-terminal residue" evidence="2">
    <location>
        <position position="1"/>
    </location>
</feature>
<feature type="region of interest" description="Disordered" evidence="1">
    <location>
        <begin position="123"/>
        <end position="177"/>
    </location>
</feature>
<protein>
    <submittedName>
        <fullName evidence="2">Microtubule-associated protein 2</fullName>
    </submittedName>
</protein>
<accession>A0A0A9WMW6</accession>
<dbReference type="EMBL" id="GBHO01037424">
    <property type="protein sequence ID" value="JAG06180.1"/>
    <property type="molecule type" value="Transcribed_RNA"/>
</dbReference>
<name>A0A0A9WMW6_LYGHE</name>
<reference evidence="2" key="2">
    <citation type="submission" date="2014-07" db="EMBL/GenBank/DDBJ databases">
        <authorList>
            <person name="Hull J."/>
        </authorList>
    </citation>
    <scope>NUCLEOTIDE SEQUENCE</scope>
</reference>
<evidence type="ECO:0000256" key="1">
    <source>
        <dbReference type="SAM" id="MobiDB-lite"/>
    </source>
</evidence>
<feature type="non-terminal residue" evidence="2">
    <location>
        <position position="177"/>
    </location>
</feature>
<feature type="region of interest" description="Disordered" evidence="1">
    <location>
        <begin position="61"/>
        <end position="87"/>
    </location>
</feature>
<feature type="compositionally biased region" description="Basic and acidic residues" evidence="1">
    <location>
        <begin position="123"/>
        <end position="144"/>
    </location>
</feature>
<feature type="region of interest" description="Disordered" evidence="1">
    <location>
        <begin position="1"/>
        <end position="32"/>
    </location>
</feature>
<gene>
    <name evidence="2" type="primary">MAP2</name>
    <name evidence="2" type="ORF">CM83_34956</name>
</gene>
<reference evidence="2" key="1">
    <citation type="journal article" date="2014" name="PLoS ONE">
        <title>Transcriptome-Based Identification of ABC Transporters in the Western Tarnished Plant Bug Lygus hesperus.</title>
        <authorList>
            <person name="Hull J.J."/>
            <person name="Chaney K."/>
            <person name="Geib S.M."/>
            <person name="Fabrick J.A."/>
            <person name="Brent C.S."/>
            <person name="Walsh D."/>
            <person name="Lavine L.C."/>
        </authorList>
    </citation>
    <scope>NUCLEOTIDE SEQUENCE</scope>
</reference>
<feature type="compositionally biased region" description="Basic residues" evidence="1">
    <location>
        <begin position="1"/>
        <end position="10"/>
    </location>
</feature>